<dbReference type="AlphaFoldDB" id="A0A4Z1GA61"/>
<keyword evidence="2" id="KW-1185">Reference proteome</keyword>
<proteinExistence type="predicted"/>
<reference evidence="1 2" key="1">
    <citation type="submission" date="2017-12" db="EMBL/GenBank/DDBJ databases">
        <title>Comparative genomics of Botrytis spp.</title>
        <authorList>
            <person name="Valero-Jimenez C.A."/>
            <person name="Tapia P."/>
            <person name="Veloso J."/>
            <person name="Silva-Moreno E."/>
            <person name="Staats M."/>
            <person name="Valdes J.H."/>
            <person name="Van Kan J.A.L."/>
        </authorList>
    </citation>
    <scope>NUCLEOTIDE SEQUENCE [LARGE SCALE GENOMIC DNA]</scope>
    <source>
        <strain evidence="1 2">Bp0003</strain>
    </source>
</reference>
<organism evidence="1 2">
    <name type="scientific">Botrytis paeoniae</name>
    <dbReference type="NCBI Taxonomy" id="278948"/>
    <lineage>
        <taxon>Eukaryota</taxon>
        <taxon>Fungi</taxon>
        <taxon>Dikarya</taxon>
        <taxon>Ascomycota</taxon>
        <taxon>Pezizomycotina</taxon>
        <taxon>Leotiomycetes</taxon>
        <taxon>Helotiales</taxon>
        <taxon>Sclerotiniaceae</taxon>
        <taxon>Botrytis</taxon>
    </lineage>
</organism>
<comment type="caution">
    <text evidence="1">The sequence shown here is derived from an EMBL/GenBank/DDBJ whole genome shotgun (WGS) entry which is preliminary data.</text>
</comment>
<evidence type="ECO:0000313" key="1">
    <source>
        <dbReference type="EMBL" id="TGO31103.1"/>
    </source>
</evidence>
<evidence type="ECO:0000313" key="2">
    <source>
        <dbReference type="Proteomes" id="UP000297910"/>
    </source>
</evidence>
<dbReference type="EMBL" id="PQXI01000002">
    <property type="protein sequence ID" value="TGO31103.1"/>
    <property type="molecule type" value="Genomic_DNA"/>
</dbReference>
<sequence>MSSSTPPQYAHGVMEYLLCYDKPSPVTPQSCKYTPTARKQIPVILNTYYRNVIKFHICGHICDKIAVAADEVCYNLPDVCYWICPRACDEGFEKKSCAQDNAESLAITGEAAGTSFEGILYEQWSEYLTKLRETKKSLSGYELSERMVIESVGGNRDADADRERFAEGESKDEEATVVERVERVERLERLENIYQLVGITIRNPIDIEMG</sequence>
<name>A0A4Z1GA61_9HELO</name>
<accession>A0A4Z1GA61</accession>
<dbReference type="Proteomes" id="UP000297910">
    <property type="component" value="Unassembled WGS sequence"/>
</dbReference>
<protein>
    <submittedName>
        <fullName evidence="1">Uncharacterized protein</fullName>
    </submittedName>
</protein>
<gene>
    <name evidence="1" type="ORF">BPAE_0002g00680</name>
</gene>